<dbReference type="InterPro" id="IPR000847">
    <property type="entry name" value="LysR_HTH_N"/>
</dbReference>
<dbReference type="InterPro" id="IPR036390">
    <property type="entry name" value="WH_DNA-bd_sf"/>
</dbReference>
<dbReference type="OrthoDB" id="8479870at2"/>
<comment type="caution">
    <text evidence="6">The sequence shown here is derived from an EMBL/GenBank/DDBJ whole genome shotgun (WGS) entry which is preliminary data.</text>
</comment>
<accession>A0A2T5VGN9</accession>
<dbReference type="Pfam" id="PF03466">
    <property type="entry name" value="LysR_substrate"/>
    <property type="match status" value="1"/>
</dbReference>
<evidence type="ECO:0000256" key="2">
    <source>
        <dbReference type="ARBA" id="ARBA00023015"/>
    </source>
</evidence>
<dbReference type="Pfam" id="PF00126">
    <property type="entry name" value="HTH_1"/>
    <property type="match status" value="1"/>
</dbReference>
<dbReference type="PANTHER" id="PTHR30427">
    <property type="entry name" value="TRANSCRIPTIONAL ACTIVATOR PROTEIN LYSR"/>
    <property type="match status" value="1"/>
</dbReference>
<dbReference type="GO" id="GO:0010628">
    <property type="term" value="P:positive regulation of gene expression"/>
    <property type="evidence" value="ECO:0007669"/>
    <property type="project" value="TreeGrafter"/>
</dbReference>
<dbReference type="Gene3D" id="3.40.190.10">
    <property type="entry name" value="Periplasmic binding protein-like II"/>
    <property type="match status" value="2"/>
</dbReference>
<evidence type="ECO:0000313" key="7">
    <source>
        <dbReference type="Proteomes" id="UP000244081"/>
    </source>
</evidence>
<dbReference type="EMBL" id="QAYG01000001">
    <property type="protein sequence ID" value="PTW62910.1"/>
    <property type="molecule type" value="Genomic_DNA"/>
</dbReference>
<keyword evidence="2" id="KW-0805">Transcription regulation</keyword>
<organism evidence="6 7">
    <name type="scientific">Breoghania corrubedonensis</name>
    <dbReference type="NCBI Taxonomy" id="665038"/>
    <lineage>
        <taxon>Bacteria</taxon>
        <taxon>Pseudomonadati</taxon>
        <taxon>Pseudomonadota</taxon>
        <taxon>Alphaproteobacteria</taxon>
        <taxon>Hyphomicrobiales</taxon>
        <taxon>Stappiaceae</taxon>
        <taxon>Breoghania</taxon>
    </lineage>
</organism>
<evidence type="ECO:0000259" key="5">
    <source>
        <dbReference type="PROSITE" id="PS50931"/>
    </source>
</evidence>
<dbReference type="PANTHER" id="PTHR30427:SF1">
    <property type="entry name" value="TRANSCRIPTIONAL ACTIVATOR PROTEIN LYSR"/>
    <property type="match status" value="1"/>
</dbReference>
<dbReference type="PRINTS" id="PR00039">
    <property type="entry name" value="HTHLYSR"/>
</dbReference>
<keyword evidence="4" id="KW-0804">Transcription</keyword>
<protein>
    <submittedName>
        <fullName evidence="6">DNA-binding transcriptional LysR family regulator</fullName>
    </submittedName>
</protein>
<dbReference type="RefSeq" id="WP_107988408.1">
    <property type="nucleotide sequence ID" value="NZ_QAYG01000001.1"/>
</dbReference>
<comment type="similarity">
    <text evidence="1">Belongs to the LysR transcriptional regulatory family.</text>
</comment>
<dbReference type="SUPFAM" id="SSF53850">
    <property type="entry name" value="Periplasmic binding protein-like II"/>
    <property type="match status" value="1"/>
</dbReference>
<dbReference type="PROSITE" id="PS50931">
    <property type="entry name" value="HTH_LYSR"/>
    <property type="match status" value="1"/>
</dbReference>
<keyword evidence="7" id="KW-1185">Reference proteome</keyword>
<evidence type="ECO:0000256" key="3">
    <source>
        <dbReference type="ARBA" id="ARBA00023125"/>
    </source>
</evidence>
<evidence type="ECO:0000256" key="4">
    <source>
        <dbReference type="ARBA" id="ARBA00023163"/>
    </source>
</evidence>
<dbReference type="AlphaFoldDB" id="A0A2T5VGN9"/>
<dbReference type="InterPro" id="IPR005119">
    <property type="entry name" value="LysR_subst-bd"/>
</dbReference>
<dbReference type="GO" id="GO:0043565">
    <property type="term" value="F:sequence-specific DNA binding"/>
    <property type="evidence" value="ECO:0007669"/>
    <property type="project" value="TreeGrafter"/>
</dbReference>
<gene>
    <name evidence="6" type="ORF">C8N35_101959</name>
</gene>
<evidence type="ECO:0000256" key="1">
    <source>
        <dbReference type="ARBA" id="ARBA00009437"/>
    </source>
</evidence>
<dbReference type="Gene3D" id="1.10.10.10">
    <property type="entry name" value="Winged helix-like DNA-binding domain superfamily/Winged helix DNA-binding domain"/>
    <property type="match status" value="1"/>
</dbReference>
<evidence type="ECO:0000313" key="6">
    <source>
        <dbReference type="EMBL" id="PTW62910.1"/>
    </source>
</evidence>
<name>A0A2T5VGN9_9HYPH</name>
<feature type="domain" description="HTH lysR-type" evidence="5">
    <location>
        <begin position="1"/>
        <end position="58"/>
    </location>
</feature>
<proteinExistence type="inferred from homology"/>
<dbReference type="SUPFAM" id="SSF46785">
    <property type="entry name" value="Winged helix' DNA-binding domain"/>
    <property type="match status" value="1"/>
</dbReference>
<dbReference type="GO" id="GO:0003700">
    <property type="term" value="F:DNA-binding transcription factor activity"/>
    <property type="evidence" value="ECO:0007669"/>
    <property type="project" value="InterPro"/>
</dbReference>
<sequence length="294" mass="31332">MRVRQLEVFTAVMRAGTVTGAARLLNISQPALSQILIHAEDELGFALFDREKGRLHPTPEARELYPEAERLFAGLEGMRRKTSDLRLGRAGLVRIAASPPPAMALLPQALASFRAQHPDIILRTHVAPIASMVALLRAGDAALALALDDNLPPDIGVERLAATAFCCLLPESHPRAAAASLSFADLVDEVVISYRNLTRPHEELEAAARAQGSGFRPDIEIDSSIAAVGFVQAGLGIAVVDALSPWAQYPGIRRADLAGSPSVPLSLLTLKGKALSRAEEILSDHIRASCADLA</sequence>
<dbReference type="Proteomes" id="UP000244081">
    <property type="component" value="Unassembled WGS sequence"/>
</dbReference>
<reference evidence="6 7" key="1">
    <citation type="submission" date="2018-04" db="EMBL/GenBank/DDBJ databases">
        <title>Genomic Encyclopedia of Archaeal and Bacterial Type Strains, Phase II (KMG-II): from individual species to whole genera.</title>
        <authorList>
            <person name="Goeker M."/>
        </authorList>
    </citation>
    <scope>NUCLEOTIDE SEQUENCE [LARGE SCALE GENOMIC DNA]</scope>
    <source>
        <strain evidence="6 7">DSM 23382</strain>
    </source>
</reference>
<dbReference type="InterPro" id="IPR036388">
    <property type="entry name" value="WH-like_DNA-bd_sf"/>
</dbReference>
<keyword evidence="3 6" id="KW-0238">DNA-binding</keyword>